<reference evidence="2 3" key="1">
    <citation type="journal article" date="2022" name="bioRxiv">
        <title>Genomics of Preaxostyla Flagellates Illuminates Evolutionary Transitions and the Path Towards Mitochondrial Loss.</title>
        <authorList>
            <person name="Novak L.V.F."/>
            <person name="Treitli S.C."/>
            <person name="Pyrih J."/>
            <person name="Halakuc P."/>
            <person name="Pipaliya S.V."/>
            <person name="Vacek V."/>
            <person name="Brzon O."/>
            <person name="Soukal P."/>
            <person name="Eme L."/>
            <person name="Dacks J.B."/>
            <person name="Karnkowska A."/>
            <person name="Elias M."/>
            <person name="Hampl V."/>
        </authorList>
    </citation>
    <scope>NUCLEOTIDE SEQUENCE [LARGE SCALE GENOMIC DNA]</scope>
    <source>
        <strain evidence="2">NAU3</strain>
        <tissue evidence="2">Gut</tissue>
    </source>
</reference>
<comment type="caution">
    <text evidence="2">The sequence shown here is derived from an EMBL/GenBank/DDBJ whole genome shotgun (WGS) entry which is preliminary data.</text>
</comment>
<gene>
    <name evidence="2" type="ORF">BLNAU_7698</name>
</gene>
<evidence type="ECO:0000313" key="3">
    <source>
        <dbReference type="Proteomes" id="UP001281761"/>
    </source>
</evidence>
<feature type="region of interest" description="Disordered" evidence="1">
    <location>
        <begin position="302"/>
        <end position="333"/>
    </location>
</feature>
<feature type="region of interest" description="Disordered" evidence="1">
    <location>
        <begin position="378"/>
        <end position="401"/>
    </location>
</feature>
<dbReference type="Proteomes" id="UP001281761">
    <property type="component" value="Unassembled WGS sequence"/>
</dbReference>
<feature type="compositionally biased region" description="Polar residues" evidence="1">
    <location>
        <begin position="29"/>
        <end position="38"/>
    </location>
</feature>
<organism evidence="2 3">
    <name type="scientific">Blattamonas nauphoetae</name>
    <dbReference type="NCBI Taxonomy" id="2049346"/>
    <lineage>
        <taxon>Eukaryota</taxon>
        <taxon>Metamonada</taxon>
        <taxon>Preaxostyla</taxon>
        <taxon>Oxymonadida</taxon>
        <taxon>Blattamonas</taxon>
    </lineage>
</organism>
<proteinExistence type="predicted"/>
<feature type="region of interest" description="Disordered" evidence="1">
    <location>
        <begin position="417"/>
        <end position="454"/>
    </location>
</feature>
<feature type="region of interest" description="Disordered" evidence="1">
    <location>
        <begin position="1"/>
        <end position="46"/>
    </location>
</feature>
<feature type="compositionally biased region" description="Basic and acidic residues" evidence="1">
    <location>
        <begin position="385"/>
        <end position="394"/>
    </location>
</feature>
<evidence type="ECO:0000256" key="1">
    <source>
        <dbReference type="SAM" id="MobiDB-lite"/>
    </source>
</evidence>
<dbReference type="EMBL" id="JARBJD010000047">
    <property type="protein sequence ID" value="KAK2957320.1"/>
    <property type="molecule type" value="Genomic_DNA"/>
</dbReference>
<sequence length="454" mass="51781">MHYSNYGDSDVFDSTLSNEYDEQPHGNALNDTTNSQPEIQYGFDVGYDSTQPYRHRPNPRHQQNYTSTIHSKAPSYRELMNETHTSYDEYRHHKTKPPRPENMRMADTFYQQPRPPTTRPTAQQEFFERSLNQSAIFPLHAERLLGIKRPKKEIVHQAFGDSPLRERRPNYRIPAKRRAATARDYNAFYEGRVTARRAQDQIPGTVFMSPGMDAARPVLDGEERTEPLAMTRTRGRGFDFGGSQPMTRSMDGYGWTSDSVEGMQGVTQEAILYKHKRAYQHEFPPMADRFNPEATARERKMLSTIDPSLRGGAAKARKTAEEAETDKNCTFRPRSLQKATPFYPEYASGKPVSSTYAQYGQVSYMLPDTSAIIKRNTKTANARMRGTESTESRARPRGSVETAQNKYAVTTWSSFSKAAERSMPKEQTKNEVSPVSFGSAKRPPLRIATHPVRY</sequence>
<protein>
    <submittedName>
        <fullName evidence="2">Uncharacterized protein</fullName>
    </submittedName>
</protein>
<keyword evidence="3" id="KW-1185">Reference proteome</keyword>
<name>A0ABQ9Y0Q8_9EUKA</name>
<feature type="compositionally biased region" description="Basic and acidic residues" evidence="1">
    <location>
        <begin position="418"/>
        <end position="429"/>
    </location>
</feature>
<accession>A0ABQ9Y0Q8</accession>
<feature type="compositionally biased region" description="Basic and acidic residues" evidence="1">
    <location>
        <begin position="318"/>
        <end position="329"/>
    </location>
</feature>
<evidence type="ECO:0000313" key="2">
    <source>
        <dbReference type="EMBL" id="KAK2957320.1"/>
    </source>
</evidence>